<evidence type="ECO:0008006" key="3">
    <source>
        <dbReference type="Google" id="ProtNLM"/>
    </source>
</evidence>
<protein>
    <recommendedName>
        <fullName evidence="3">BTB domain-containing protein</fullName>
    </recommendedName>
</protein>
<dbReference type="OrthoDB" id="3184970at2759"/>
<reference evidence="1 2" key="1">
    <citation type="journal article" date="2020" name="ISME J.">
        <title>Uncovering the hidden diversity of litter-decomposition mechanisms in mushroom-forming fungi.</title>
        <authorList>
            <person name="Floudas D."/>
            <person name="Bentzer J."/>
            <person name="Ahren D."/>
            <person name="Johansson T."/>
            <person name="Persson P."/>
            <person name="Tunlid A."/>
        </authorList>
    </citation>
    <scope>NUCLEOTIDE SEQUENCE [LARGE SCALE GENOMIC DNA]</scope>
    <source>
        <strain evidence="1 2">CBS 291.85</strain>
    </source>
</reference>
<sequence length="315" mass="35870">MSISGLLRCINRSVATLEEPSSIFLIDSHVSRRTTAPDSLPLPVEAPSSSKVSKLFNSGGDVIFRSSDNVLFYIQQKYLEANAEGFPLAEHTTKGVDEVVPLTESSNILELLFQFTYPQMPPDLAELEFPELMELAEAAEKYLIHHGRQFCLMRIGAFVTQYPLEIFAFAAEHDHMKLVYEVAPRLVGKPLSEIAYRIPSGLYIPWSLYHDQFISNLGKQAIDHTFSQPDTLNCSNNTNHTNHWRRLVAEWRAKMSNDMSLLVDLDESLHISPEYLGSCCNAFVNWRDRVKKPKRTSSLEHFVKQHRAKRSGRVF</sequence>
<name>A0A8H5BS97_9AGAR</name>
<gene>
    <name evidence="1" type="ORF">D9758_016713</name>
</gene>
<dbReference type="Proteomes" id="UP000559256">
    <property type="component" value="Unassembled WGS sequence"/>
</dbReference>
<accession>A0A8H5BS97</accession>
<dbReference type="AlphaFoldDB" id="A0A8H5BS97"/>
<dbReference type="EMBL" id="JAACJM010000367">
    <property type="protein sequence ID" value="KAF5328141.1"/>
    <property type="molecule type" value="Genomic_DNA"/>
</dbReference>
<comment type="caution">
    <text evidence="1">The sequence shown here is derived from an EMBL/GenBank/DDBJ whole genome shotgun (WGS) entry which is preliminary data.</text>
</comment>
<keyword evidence="2" id="KW-1185">Reference proteome</keyword>
<proteinExistence type="predicted"/>
<evidence type="ECO:0000313" key="1">
    <source>
        <dbReference type="EMBL" id="KAF5328141.1"/>
    </source>
</evidence>
<organism evidence="1 2">
    <name type="scientific">Tetrapyrgos nigripes</name>
    <dbReference type="NCBI Taxonomy" id="182062"/>
    <lineage>
        <taxon>Eukaryota</taxon>
        <taxon>Fungi</taxon>
        <taxon>Dikarya</taxon>
        <taxon>Basidiomycota</taxon>
        <taxon>Agaricomycotina</taxon>
        <taxon>Agaricomycetes</taxon>
        <taxon>Agaricomycetidae</taxon>
        <taxon>Agaricales</taxon>
        <taxon>Marasmiineae</taxon>
        <taxon>Marasmiaceae</taxon>
        <taxon>Tetrapyrgos</taxon>
    </lineage>
</organism>
<evidence type="ECO:0000313" key="2">
    <source>
        <dbReference type="Proteomes" id="UP000559256"/>
    </source>
</evidence>